<dbReference type="GO" id="GO:0005886">
    <property type="term" value="C:plasma membrane"/>
    <property type="evidence" value="ECO:0007669"/>
    <property type="project" value="UniProtKB-SubCell"/>
</dbReference>
<proteinExistence type="inferred from homology"/>
<evidence type="ECO:0000256" key="4">
    <source>
        <dbReference type="ARBA" id="ARBA00022989"/>
    </source>
</evidence>
<feature type="transmembrane region" description="Helical" evidence="8">
    <location>
        <begin position="234"/>
        <end position="253"/>
    </location>
</feature>
<accession>A0A239H4Y2</accession>
<keyword evidence="3 6" id="KW-0812">Transmembrane</keyword>
<evidence type="ECO:0000256" key="7">
    <source>
        <dbReference type="SAM" id="MobiDB-lite"/>
    </source>
</evidence>
<evidence type="ECO:0000256" key="8">
    <source>
        <dbReference type="SAM" id="Phobius"/>
    </source>
</evidence>
<evidence type="ECO:0000313" key="10">
    <source>
        <dbReference type="EMBL" id="SNS76272.1"/>
    </source>
</evidence>
<feature type="region of interest" description="Disordered" evidence="7">
    <location>
        <begin position="1"/>
        <end position="53"/>
    </location>
</feature>
<feature type="compositionally biased region" description="Basic and acidic residues" evidence="7">
    <location>
        <begin position="44"/>
        <end position="53"/>
    </location>
</feature>
<dbReference type="InterPro" id="IPR035973">
    <property type="entry name" value="Cyt_c_oxidase_su3-like_sf"/>
</dbReference>
<evidence type="ECO:0000313" key="11">
    <source>
        <dbReference type="Proteomes" id="UP000198356"/>
    </source>
</evidence>
<dbReference type="InterPro" id="IPR024791">
    <property type="entry name" value="Cyt_c/ubiquinol_Oxase_su3"/>
</dbReference>
<keyword evidence="5 8" id="KW-0472">Membrane</keyword>
<evidence type="ECO:0000256" key="1">
    <source>
        <dbReference type="ARBA" id="ARBA00004141"/>
    </source>
</evidence>
<dbReference type="GO" id="GO:0019646">
    <property type="term" value="P:aerobic electron transport chain"/>
    <property type="evidence" value="ECO:0007669"/>
    <property type="project" value="InterPro"/>
</dbReference>
<feature type="transmembrane region" description="Helical" evidence="8">
    <location>
        <begin position="106"/>
        <end position="125"/>
    </location>
</feature>
<dbReference type="Gene3D" id="1.20.120.80">
    <property type="entry name" value="Cytochrome c oxidase, subunit III, four-helix bundle"/>
    <property type="match status" value="1"/>
</dbReference>
<dbReference type="PANTHER" id="PTHR11403:SF10">
    <property type="entry name" value="CYTOCHROME C OXIDASE"/>
    <property type="match status" value="1"/>
</dbReference>
<organism evidence="10 11">
    <name type="scientific">Granulicella rosea</name>
    <dbReference type="NCBI Taxonomy" id="474952"/>
    <lineage>
        <taxon>Bacteria</taxon>
        <taxon>Pseudomonadati</taxon>
        <taxon>Acidobacteriota</taxon>
        <taxon>Terriglobia</taxon>
        <taxon>Terriglobales</taxon>
        <taxon>Acidobacteriaceae</taxon>
        <taxon>Granulicella</taxon>
    </lineage>
</organism>
<comment type="similarity">
    <text evidence="2 6">Belongs to the cytochrome c oxidase subunit 3 family.</text>
</comment>
<dbReference type="GO" id="GO:0004129">
    <property type="term" value="F:cytochrome-c oxidase activity"/>
    <property type="evidence" value="ECO:0007669"/>
    <property type="project" value="InterPro"/>
</dbReference>
<dbReference type="PANTHER" id="PTHR11403">
    <property type="entry name" value="CYTOCHROME C OXIDASE SUBUNIT III"/>
    <property type="match status" value="1"/>
</dbReference>
<evidence type="ECO:0000256" key="3">
    <source>
        <dbReference type="ARBA" id="ARBA00022692"/>
    </source>
</evidence>
<dbReference type="InterPro" id="IPR000298">
    <property type="entry name" value="Cyt_c_oxidase-like_su3"/>
</dbReference>
<dbReference type="RefSeq" id="WP_089407732.1">
    <property type="nucleotide sequence ID" value="NZ_FZOU01000002.1"/>
</dbReference>
<keyword evidence="11" id="KW-1185">Reference proteome</keyword>
<evidence type="ECO:0000256" key="2">
    <source>
        <dbReference type="ARBA" id="ARBA00010581"/>
    </source>
</evidence>
<feature type="compositionally biased region" description="Basic and acidic residues" evidence="7">
    <location>
        <begin position="9"/>
        <end position="35"/>
    </location>
</feature>
<evidence type="ECO:0000256" key="6">
    <source>
        <dbReference type="RuleBase" id="RU003376"/>
    </source>
</evidence>
<feature type="domain" description="Heme-copper oxidase subunit III family profile" evidence="9">
    <location>
        <begin position="62"/>
        <end position="257"/>
    </location>
</feature>
<reference evidence="10 11" key="1">
    <citation type="submission" date="2017-06" db="EMBL/GenBank/DDBJ databases">
        <authorList>
            <person name="Kim H.J."/>
            <person name="Triplett B.A."/>
        </authorList>
    </citation>
    <scope>NUCLEOTIDE SEQUENCE [LARGE SCALE GENOMIC DNA]</scope>
    <source>
        <strain evidence="10 11">DSM 18704</strain>
    </source>
</reference>
<comment type="subcellular location">
    <subcellularLocation>
        <location evidence="6">Cell membrane</location>
        <topology evidence="6">Multi-pass membrane protein</topology>
    </subcellularLocation>
    <subcellularLocation>
        <location evidence="1">Membrane</location>
        <topology evidence="1">Multi-pass membrane protein</topology>
    </subcellularLocation>
</comment>
<sequence>MPATITPLDTDRTRRRNPEDGDHGGGKRPPTDKRTGGGGDGDNWNDRPQGRRGPRERLDRYRLGIFFALAGDLMFFVAIVSCFFVTQSSGHFDANARYINEWLPTVIPPILWLNTAVIVVSSITMEIGRRRMFREIDVMEEWLGLGNPTTKSAMPWIAVTAILGVLFLVGQWVAWRQLHLQHVFMASNPSSHFFFLITGIHGAHLVLGVAALIAALAGLYLSRSIATRQIIVDCAAWYWHSMGVFWLFLFSLLTCFQ</sequence>
<gene>
    <name evidence="10" type="ORF">SAMN05421770_102223</name>
</gene>
<feature type="transmembrane region" description="Helical" evidence="8">
    <location>
        <begin position="61"/>
        <end position="86"/>
    </location>
</feature>
<dbReference type="InterPro" id="IPR013833">
    <property type="entry name" value="Cyt_c_oxidase_su3_a-hlx"/>
</dbReference>
<dbReference type="OrthoDB" id="112578at2"/>
<keyword evidence="4 8" id="KW-1133">Transmembrane helix</keyword>
<dbReference type="Proteomes" id="UP000198356">
    <property type="component" value="Unassembled WGS sequence"/>
</dbReference>
<evidence type="ECO:0000259" key="9">
    <source>
        <dbReference type="PROSITE" id="PS50253"/>
    </source>
</evidence>
<feature type="transmembrane region" description="Helical" evidence="8">
    <location>
        <begin position="193"/>
        <end position="222"/>
    </location>
</feature>
<dbReference type="EMBL" id="FZOU01000002">
    <property type="protein sequence ID" value="SNS76272.1"/>
    <property type="molecule type" value="Genomic_DNA"/>
</dbReference>
<dbReference type="AlphaFoldDB" id="A0A239H4Y2"/>
<protein>
    <submittedName>
        <fullName evidence="10">Cytochrome c oxidase subunit 3</fullName>
    </submittedName>
</protein>
<feature type="transmembrane region" description="Helical" evidence="8">
    <location>
        <begin position="153"/>
        <end position="173"/>
    </location>
</feature>
<dbReference type="SUPFAM" id="SSF81452">
    <property type="entry name" value="Cytochrome c oxidase subunit III-like"/>
    <property type="match status" value="1"/>
</dbReference>
<dbReference type="PROSITE" id="PS50253">
    <property type="entry name" value="COX3"/>
    <property type="match status" value="1"/>
</dbReference>
<name>A0A239H4Y2_9BACT</name>
<evidence type="ECO:0000256" key="5">
    <source>
        <dbReference type="ARBA" id="ARBA00023136"/>
    </source>
</evidence>
<dbReference type="Pfam" id="PF00510">
    <property type="entry name" value="COX3"/>
    <property type="match status" value="1"/>
</dbReference>